<reference evidence="1" key="1">
    <citation type="submission" date="2018-01" db="EMBL/GenBank/DDBJ databases">
        <title>An insight into the sialome of Amazonian anophelines.</title>
        <authorList>
            <person name="Ribeiro J.M."/>
            <person name="Scarpassa V."/>
            <person name="Calvo E."/>
        </authorList>
    </citation>
    <scope>NUCLEOTIDE SEQUENCE</scope>
    <source>
        <tissue evidence="1">Salivary glands</tissue>
    </source>
</reference>
<evidence type="ECO:0000313" key="1">
    <source>
        <dbReference type="EMBL" id="MBW49006.1"/>
    </source>
</evidence>
<organism evidence="1">
    <name type="scientific">Anopheles triannulatus</name>
    <dbReference type="NCBI Taxonomy" id="58253"/>
    <lineage>
        <taxon>Eukaryota</taxon>
        <taxon>Metazoa</taxon>
        <taxon>Ecdysozoa</taxon>
        <taxon>Arthropoda</taxon>
        <taxon>Hexapoda</taxon>
        <taxon>Insecta</taxon>
        <taxon>Pterygota</taxon>
        <taxon>Neoptera</taxon>
        <taxon>Endopterygota</taxon>
        <taxon>Diptera</taxon>
        <taxon>Nematocera</taxon>
        <taxon>Culicoidea</taxon>
        <taxon>Culicidae</taxon>
        <taxon>Anophelinae</taxon>
        <taxon>Anopheles</taxon>
    </lineage>
</organism>
<protein>
    <submittedName>
        <fullName evidence="1">Putative secreted protein</fullName>
    </submittedName>
</protein>
<dbReference type="AlphaFoldDB" id="A0A2M4B7K1"/>
<sequence length="82" mass="9416">MQRFPLQHFLPSLLVVGVVYLDDVVHILRGNIVLFPAPPFTEHRIPEHLLAGIHPELLLAVGGGFRNRRYLSIGRQRERLSR</sequence>
<dbReference type="EMBL" id="GGFK01015685">
    <property type="protein sequence ID" value="MBW49006.1"/>
    <property type="molecule type" value="Transcribed_RNA"/>
</dbReference>
<accession>A0A2M4B7K1</accession>
<proteinExistence type="predicted"/>
<name>A0A2M4B7K1_9DIPT</name>